<evidence type="ECO:0000256" key="1">
    <source>
        <dbReference type="SAM" id="MobiDB-lite"/>
    </source>
</evidence>
<proteinExistence type="predicted"/>
<keyword evidence="3" id="KW-1185">Reference proteome</keyword>
<gene>
    <name evidence="2" type="ORF">BBIA_0240</name>
</gene>
<sequence>MAVAQTDRQDGASPFDRAYYERLGERIGEEMESQDYPEPVDVSDDPNPGARLKRLVYQKQVFEQENKRQTRIIVDELRRRGESWNAIGKLMNISGEAVRKQYSPDMRAQ</sequence>
<evidence type="ECO:0000313" key="2">
    <source>
        <dbReference type="EMBL" id="KFI48105.1"/>
    </source>
</evidence>
<dbReference type="Proteomes" id="UP000029108">
    <property type="component" value="Unassembled WGS sequence"/>
</dbReference>
<reference evidence="2 3" key="1">
    <citation type="submission" date="2014-03" db="EMBL/GenBank/DDBJ databases">
        <title>Genomics of Bifidobacteria.</title>
        <authorList>
            <person name="Ventura M."/>
            <person name="Milani C."/>
            <person name="Lugli G.A."/>
        </authorList>
    </citation>
    <scope>NUCLEOTIDE SEQUENCE [LARGE SCALE GENOMIC DNA]</scope>
    <source>
        <strain evidence="2 3">DSM 23969</strain>
    </source>
</reference>
<dbReference type="AlphaFoldDB" id="A0A086ZNK5"/>
<dbReference type="EMBL" id="JGYN01000030">
    <property type="protein sequence ID" value="KFI48105.1"/>
    <property type="molecule type" value="Genomic_DNA"/>
</dbReference>
<name>A0A086ZNK5_9BIFI</name>
<feature type="region of interest" description="Disordered" evidence="1">
    <location>
        <begin position="30"/>
        <end position="49"/>
    </location>
</feature>
<organism evidence="2 3">
    <name type="scientific">Bifidobacterium biavatii DSM 23969</name>
    <dbReference type="NCBI Taxonomy" id="1437608"/>
    <lineage>
        <taxon>Bacteria</taxon>
        <taxon>Bacillati</taxon>
        <taxon>Actinomycetota</taxon>
        <taxon>Actinomycetes</taxon>
        <taxon>Bifidobacteriales</taxon>
        <taxon>Bifidobacteriaceae</taxon>
        <taxon>Bifidobacterium</taxon>
    </lineage>
</organism>
<dbReference type="OrthoDB" id="3290891at2"/>
<accession>A0A086ZNK5</accession>
<evidence type="ECO:0000313" key="3">
    <source>
        <dbReference type="Proteomes" id="UP000029108"/>
    </source>
</evidence>
<dbReference type="RefSeq" id="WP_033492742.1">
    <property type="nucleotide sequence ID" value="NZ_JDUU01000004.1"/>
</dbReference>
<comment type="caution">
    <text evidence="2">The sequence shown here is derived from an EMBL/GenBank/DDBJ whole genome shotgun (WGS) entry which is preliminary data.</text>
</comment>
<protein>
    <submittedName>
        <fullName evidence="2">Uncharacterized protein</fullName>
    </submittedName>
</protein>